<keyword evidence="2" id="KW-1185">Reference proteome</keyword>
<accession>A0A183HMD2</accession>
<protein>
    <submittedName>
        <fullName evidence="3">Cystatin domain-containing protein</fullName>
    </submittedName>
</protein>
<dbReference type="AlphaFoldDB" id="A0A183HMD2"/>
<evidence type="ECO:0000313" key="1">
    <source>
        <dbReference type="EMBL" id="VDO56674.1"/>
    </source>
</evidence>
<reference evidence="1 2" key="2">
    <citation type="submission" date="2018-11" db="EMBL/GenBank/DDBJ databases">
        <authorList>
            <consortium name="Pathogen Informatics"/>
        </authorList>
    </citation>
    <scope>NUCLEOTIDE SEQUENCE [LARGE SCALE GENOMIC DNA]</scope>
</reference>
<organism evidence="3">
    <name type="scientific">Onchocerca flexuosa</name>
    <dbReference type="NCBI Taxonomy" id="387005"/>
    <lineage>
        <taxon>Eukaryota</taxon>
        <taxon>Metazoa</taxon>
        <taxon>Ecdysozoa</taxon>
        <taxon>Nematoda</taxon>
        <taxon>Chromadorea</taxon>
        <taxon>Rhabditida</taxon>
        <taxon>Spirurina</taxon>
        <taxon>Spiruromorpha</taxon>
        <taxon>Filarioidea</taxon>
        <taxon>Onchocercidae</taxon>
        <taxon>Onchocerca</taxon>
    </lineage>
</organism>
<reference evidence="3" key="1">
    <citation type="submission" date="2016-06" db="UniProtKB">
        <authorList>
            <consortium name="WormBaseParasite"/>
        </authorList>
    </citation>
    <scope>IDENTIFICATION</scope>
</reference>
<dbReference type="WBParaSite" id="OFLC_0000864301-mRNA-1">
    <property type="protein sequence ID" value="OFLC_0000864301-mRNA-1"/>
    <property type="gene ID" value="OFLC_0000864301"/>
</dbReference>
<dbReference type="Proteomes" id="UP000267606">
    <property type="component" value="Unassembled WGS sequence"/>
</dbReference>
<name>A0A183HMD2_9BILA</name>
<dbReference type="EMBL" id="UZAJ01009943">
    <property type="protein sequence ID" value="VDO56674.1"/>
    <property type="molecule type" value="Genomic_DNA"/>
</dbReference>
<evidence type="ECO:0000313" key="2">
    <source>
        <dbReference type="Proteomes" id="UP000267606"/>
    </source>
</evidence>
<sequence>MCEKKILPRNTESYVMESEPTSNEVIKSEVHAAFTVIRALHDNTCNPKLIRCKIDKMHVQSNVTATIATVYAFACNQRPSKPSILVYTFHPSFPLFLSLSPPICVYSSMHLFLSFSVCNCVCTRASIVT</sequence>
<gene>
    <name evidence="1" type="ORF">OFLC_LOCUS8640</name>
</gene>
<evidence type="ECO:0000313" key="3">
    <source>
        <dbReference type="WBParaSite" id="OFLC_0000864301-mRNA-1"/>
    </source>
</evidence>
<proteinExistence type="predicted"/>